<keyword evidence="7" id="KW-1185">Reference proteome</keyword>
<organism evidence="6 7">
    <name type="scientific">Neoaquamicrobium microcysteis</name>
    <dbReference type="NCBI Taxonomy" id="2682781"/>
    <lineage>
        <taxon>Bacteria</taxon>
        <taxon>Pseudomonadati</taxon>
        <taxon>Pseudomonadota</taxon>
        <taxon>Alphaproteobacteria</taxon>
        <taxon>Hyphomicrobiales</taxon>
        <taxon>Phyllobacteriaceae</taxon>
        <taxon>Neoaquamicrobium</taxon>
    </lineage>
</organism>
<sequence length="313" mass="32908">MSIRLTHVPADQTGFESEGDAPFFFEAERALRTLRHLEDAGFDGVLIDSAGGVLANLDLAAQAASGTSALQIAIVHSPGILAPDIAARQIAALDAASAGRIALRIAADGIGSRRSGPASHAASFGRLSEYLVLLRRLWANEAPFEHQGPFYTVRDGYVALKGPQGMAIPVRMGGLSGTAVRTAARHADVFELAPGTPEEVRLQVSRVVAAAREFGRGDKIAFALPVHLGSPSRASGVRLSGSPEEVALALLPYAALGVTELMIAGLTTAREIELFGRHTAPLLRNSIRRRLAPEPVLPSVGDASPEMAGRSRH</sequence>
<dbReference type="AlphaFoldDB" id="A0A5D4GZ55"/>
<name>A0A5D4GZ55_9HYPH</name>
<keyword evidence="1" id="KW-0285">Flavoprotein</keyword>
<dbReference type="InterPro" id="IPR011251">
    <property type="entry name" value="Luciferase-like_dom"/>
</dbReference>
<dbReference type="Gene3D" id="3.20.20.30">
    <property type="entry name" value="Luciferase-like domain"/>
    <property type="match status" value="1"/>
</dbReference>
<dbReference type="GO" id="GO:0004497">
    <property type="term" value="F:monooxygenase activity"/>
    <property type="evidence" value="ECO:0007669"/>
    <property type="project" value="UniProtKB-KW"/>
</dbReference>
<dbReference type="Pfam" id="PF00296">
    <property type="entry name" value="Bac_luciferase"/>
    <property type="match status" value="1"/>
</dbReference>
<reference evidence="6 7" key="1">
    <citation type="submission" date="2019-08" db="EMBL/GenBank/DDBJ databases">
        <authorList>
            <person name="Seo Y.L."/>
        </authorList>
    </citation>
    <scope>NUCLEOTIDE SEQUENCE [LARGE SCALE GENOMIC DNA]</scope>
    <source>
        <strain evidence="6 7">MaA-C15</strain>
    </source>
</reference>
<dbReference type="GO" id="GO:0016705">
    <property type="term" value="F:oxidoreductase activity, acting on paired donors, with incorporation or reduction of molecular oxygen"/>
    <property type="evidence" value="ECO:0007669"/>
    <property type="project" value="InterPro"/>
</dbReference>
<dbReference type="PANTHER" id="PTHR42847:SF9">
    <property type="entry name" value="BLL6451 PROTEIN"/>
    <property type="match status" value="1"/>
</dbReference>
<dbReference type="PANTHER" id="PTHR42847">
    <property type="entry name" value="ALKANESULFONATE MONOOXYGENASE"/>
    <property type="match status" value="1"/>
</dbReference>
<evidence type="ECO:0000313" key="6">
    <source>
        <dbReference type="EMBL" id="TYR33169.1"/>
    </source>
</evidence>
<accession>A0A5D4GZ55</accession>
<evidence type="ECO:0000259" key="5">
    <source>
        <dbReference type="Pfam" id="PF00296"/>
    </source>
</evidence>
<evidence type="ECO:0000256" key="1">
    <source>
        <dbReference type="ARBA" id="ARBA00022630"/>
    </source>
</evidence>
<dbReference type="Proteomes" id="UP000323258">
    <property type="component" value="Unassembled WGS sequence"/>
</dbReference>
<keyword evidence="4" id="KW-0503">Monooxygenase</keyword>
<dbReference type="EMBL" id="VSZS01000060">
    <property type="protein sequence ID" value="TYR33169.1"/>
    <property type="molecule type" value="Genomic_DNA"/>
</dbReference>
<dbReference type="InterPro" id="IPR050172">
    <property type="entry name" value="SsuD_RutA_monooxygenase"/>
</dbReference>
<reference evidence="6 7" key="2">
    <citation type="submission" date="2019-09" db="EMBL/GenBank/DDBJ databases">
        <title>Mesorhizobium sp. MaA-C15 isolated from Microcystis aeruginosa.</title>
        <authorList>
            <person name="Jeong S.E."/>
            <person name="Jin H.M."/>
            <person name="Jeon C.O."/>
        </authorList>
    </citation>
    <scope>NUCLEOTIDE SEQUENCE [LARGE SCALE GENOMIC DNA]</scope>
    <source>
        <strain evidence="6 7">MaA-C15</strain>
    </source>
</reference>
<feature type="domain" description="Luciferase-like" evidence="5">
    <location>
        <begin position="20"/>
        <end position="227"/>
    </location>
</feature>
<proteinExistence type="predicted"/>
<dbReference type="OrthoDB" id="9814695at2"/>
<evidence type="ECO:0000313" key="7">
    <source>
        <dbReference type="Proteomes" id="UP000323258"/>
    </source>
</evidence>
<protein>
    <submittedName>
        <fullName evidence="6">LLM class flavin-dependent oxidoreductase</fullName>
    </submittedName>
</protein>
<dbReference type="SUPFAM" id="SSF51679">
    <property type="entry name" value="Bacterial luciferase-like"/>
    <property type="match status" value="1"/>
</dbReference>
<dbReference type="InterPro" id="IPR036661">
    <property type="entry name" value="Luciferase-like_sf"/>
</dbReference>
<dbReference type="RefSeq" id="WP_148914368.1">
    <property type="nucleotide sequence ID" value="NZ_VSZS01000060.1"/>
</dbReference>
<gene>
    <name evidence="6" type="ORF">FY036_08920</name>
</gene>
<keyword evidence="3" id="KW-0560">Oxidoreductase</keyword>
<evidence type="ECO:0000256" key="4">
    <source>
        <dbReference type="ARBA" id="ARBA00023033"/>
    </source>
</evidence>
<comment type="caution">
    <text evidence="6">The sequence shown here is derived from an EMBL/GenBank/DDBJ whole genome shotgun (WGS) entry which is preliminary data.</text>
</comment>
<evidence type="ECO:0000256" key="3">
    <source>
        <dbReference type="ARBA" id="ARBA00023002"/>
    </source>
</evidence>
<keyword evidence="2" id="KW-0288">FMN</keyword>
<evidence type="ECO:0000256" key="2">
    <source>
        <dbReference type="ARBA" id="ARBA00022643"/>
    </source>
</evidence>